<comment type="function">
    <text evidence="4">Removes the pyruvyl group from chorismate, with concomitant aromatization of the ring, to provide 4-hydroxybenzoate (4HB) for the ubiquinone pathway.</text>
</comment>
<dbReference type="Proteomes" id="UP000265938">
    <property type="component" value="Unassembled WGS sequence"/>
</dbReference>
<evidence type="ECO:0000256" key="4">
    <source>
        <dbReference type="HAMAP-Rule" id="MF_01632"/>
    </source>
</evidence>
<dbReference type="GO" id="GO:0005829">
    <property type="term" value="C:cytosol"/>
    <property type="evidence" value="ECO:0007669"/>
    <property type="project" value="TreeGrafter"/>
</dbReference>
<dbReference type="AlphaFoldDB" id="A0A3A3F8F7"/>
<dbReference type="GO" id="GO:0008813">
    <property type="term" value="F:chorismate lyase activity"/>
    <property type="evidence" value="ECO:0007669"/>
    <property type="project" value="UniProtKB-UniRule"/>
</dbReference>
<accession>A0A3A3F8F7</accession>
<dbReference type="Pfam" id="PF04345">
    <property type="entry name" value="Chor_lyase"/>
    <property type="match status" value="1"/>
</dbReference>
<gene>
    <name evidence="4" type="primary">ubiC</name>
    <name evidence="5" type="ORF">D4741_06820</name>
</gene>
<organism evidence="5 6">
    <name type="scientific">Pseudoalteromonas gelatinilytica</name>
    <dbReference type="NCBI Taxonomy" id="1703256"/>
    <lineage>
        <taxon>Bacteria</taxon>
        <taxon>Pseudomonadati</taxon>
        <taxon>Pseudomonadota</taxon>
        <taxon>Gammaproteobacteria</taxon>
        <taxon>Alteromonadales</taxon>
        <taxon>Pseudoalteromonadaceae</taxon>
        <taxon>Pseudoalteromonas</taxon>
    </lineage>
</organism>
<sequence>MITFPVSLAANWQPASAFPDLTQQQQGWLLEAGSLTAKLKSHCQAFSVEVLNEAPFDLTEEQQALLNTSLSQALNREVLLLCDGEPIVYAQSWLPADDTLKKQQLLNMGTRPLGDVIFQDPNLSRTEIEVAEFSQQHAIQALTAELGLPSNSLWGRRSVFSLSNAHFLVAEVFLPGAYIYL</sequence>
<protein>
    <recommendedName>
        <fullName evidence="4">Probable chorismate pyruvate-lyase</fullName>
        <shortName evidence="4">CL</shortName>
        <shortName evidence="4">CPL</shortName>
        <ecNumber evidence="4">4.1.3.40</ecNumber>
    </recommendedName>
</protein>
<dbReference type="PANTHER" id="PTHR38683">
    <property type="entry name" value="CHORISMATE PYRUVATE-LYASE"/>
    <property type="match status" value="1"/>
</dbReference>
<dbReference type="EMBL" id="QYSE01000001">
    <property type="protein sequence ID" value="RJF37772.1"/>
    <property type="molecule type" value="Genomic_DNA"/>
</dbReference>
<dbReference type="Gene3D" id="3.40.1410.10">
    <property type="entry name" value="Chorismate lyase-like"/>
    <property type="match status" value="1"/>
</dbReference>
<evidence type="ECO:0000256" key="3">
    <source>
        <dbReference type="ARBA" id="ARBA00023239"/>
    </source>
</evidence>
<reference evidence="5 6" key="1">
    <citation type="submission" date="2018-09" db="EMBL/GenBank/DDBJ databases">
        <title>Identification of marine bacteria producing industrial enzymes.</title>
        <authorList>
            <person name="Cheng T.H."/>
            <person name="Saidin J."/>
            <person name="Muhd D.D."/>
            <person name="Isa M.N.M."/>
            <person name="Bakar M.F.A."/>
            <person name="Ismail N."/>
        </authorList>
    </citation>
    <scope>NUCLEOTIDE SEQUENCE [LARGE SCALE GENOMIC DNA]</scope>
    <source>
        <strain evidence="5 6">MNAD 1.6</strain>
    </source>
</reference>
<evidence type="ECO:0000256" key="2">
    <source>
        <dbReference type="ARBA" id="ARBA00022688"/>
    </source>
</evidence>
<keyword evidence="4" id="KW-0670">Pyruvate</keyword>
<evidence type="ECO:0000256" key="1">
    <source>
        <dbReference type="ARBA" id="ARBA00022490"/>
    </source>
</evidence>
<dbReference type="SUPFAM" id="SSF64288">
    <property type="entry name" value="Chorismate lyase-like"/>
    <property type="match status" value="1"/>
</dbReference>
<keyword evidence="1 4" id="KW-0963">Cytoplasm</keyword>
<dbReference type="RefSeq" id="WP_119852425.1">
    <property type="nucleotide sequence ID" value="NZ_QYSE01000001.1"/>
</dbReference>
<comment type="subcellular location">
    <subcellularLocation>
        <location evidence="4">Cytoplasm</location>
    </subcellularLocation>
</comment>
<feature type="binding site" evidence="4">
    <location>
        <position position="76"/>
    </location>
    <ligand>
        <name>substrate</name>
    </ligand>
</feature>
<dbReference type="InterPro" id="IPR007440">
    <property type="entry name" value="Chorismate--pyruvate_lyase"/>
</dbReference>
<keyword evidence="2 4" id="KW-0831">Ubiquinone biosynthesis</keyword>
<comment type="caution">
    <text evidence="4">Lacks conserved residue(s) required for the propagation of feature annotation.</text>
</comment>
<feature type="binding site" evidence="4">
    <location>
        <position position="171"/>
    </location>
    <ligand>
        <name>substrate</name>
    </ligand>
</feature>
<feature type="binding site" evidence="4">
    <location>
        <position position="113"/>
    </location>
    <ligand>
        <name>substrate</name>
    </ligand>
</feature>
<evidence type="ECO:0000313" key="6">
    <source>
        <dbReference type="Proteomes" id="UP000265938"/>
    </source>
</evidence>
<evidence type="ECO:0000313" key="5">
    <source>
        <dbReference type="EMBL" id="RJF37772.1"/>
    </source>
</evidence>
<comment type="caution">
    <text evidence="5">The sequence shown here is derived from an EMBL/GenBank/DDBJ whole genome shotgun (WGS) entry which is preliminary data.</text>
</comment>
<dbReference type="InterPro" id="IPR028978">
    <property type="entry name" value="Chorismate_lyase_/UTRA_dom_sf"/>
</dbReference>
<proteinExistence type="inferred from homology"/>
<dbReference type="GO" id="GO:0006744">
    <property type="term" value="P:ubiquinone biosynthetic process"/>
    <property type="evidence" value="ECO:0007669"/>
    <property type="project" value="UniProtKB-UniRule"/>
</dbReference>
<dbReference type="PANTHER" id="PTHR38683:SF1">
    <property type="entry name" value="CHORISMATE PYRUVATE-LYASE"/>
    <property type="match status" value="1"/>
</dbReference>
<dbReference type="EC" id="4.1.3.40" evidence="4"/>
<comment type="similarity">
    <text evidence="4">Belongs to the UbiC family.</text>
</comment>
<dbReference type="GO" id="GO:0042866">
    <property type="term" value="P:pyruvate biosynthetic process"/>
    <property type="evidence" value="ECO:0007669"/>
    <property type="project" value="UniProtKB-UniRule"/>
</dbReference>
<dbReference type="UniPathway" id="UPA00232"/>
<dbReference type="HAMAP" id="MF_01632">
    <property type="entry name" value="UbiC"/>
    <property type="match status" value="1"/>
</dbReference>
<comment type="catalytic activity">
    <reaction evidence="4">
        <text>chorismate = 4-hydroxybenzoate + pyruvate</text>
        <dbReference type="Rhea" id="RHEA:16505"/>
        <dbReference type="ChEBI" id="CHEBI:15361"/>
        <dbReference type="ChEBI" id="CHEBI:17879"/>
        <dbReference type="ChEBI" id="CHEBI:29748"/>
        <dbReference type="EC" id="4.1.3.40"/>
    </reaction>
</comment>
<keyword evidence="3 4" id="KW-0456">Lyase</keyword>
<comment type="pathway">
    <text evidence="4">Cofactor biosynthesis; ubiquinone biosynthesis.</text>
</comment>
<name>A0A3A3F8F7_9GAMM</name>